<evidence type="ECO:0000313" key="4">
    <source>
        <dbReference type="Proteomes" id="UP000248349"/>
    </source>
</evidence>
<accession>A0A319A898</accession>
<dbReference type="RefSeq" id="XP_025433960.1">
    <property type="nucleotide sequence ID" value="XM_025576256.1"/>
</dbReference>
<proteinExistence type="predicted"/>
<name>A0A319A898_9EURO</name>
<dbReference type="GeneID" id="37077484"/>
<feature type="region of interest" description="Disordered" evidence="2">
    <location>
        <begin position="1"/>
        <end position="45"/>
    </location>
</feature>
<dbReference type="EMBL" id="KZ821222">
    <property type="protein sequence ID" value="PYH47978.1"/>
    <property type="molecule type" value="Genomic_DNA"/>
</dbReference>
<evidence type="ECO:0000256" key="1">
    <source>
        <dbReference type="SAM" id="Coils"/>
    </source>
</evidence>
<feature type="compositionally biased region" description="Basic and acidic residues" evidence="2">
    <location>
        <begin position="35"/>
        <end position="45"/>
    </location>
</feature>
<reference evidence="3 4" key="1">
    <citation type="submission" date="2016-12" db="EMBL/GenBank/DDBJ databases">
        <title>The genomes of Aspergillus section Nigri reveals drivers in fungal speciation.</title>
        <authorList>
            <consortium name="DOE Joint Genome Institute"/>
            <person name="Vesth T.C."/>
            <person name="Nybo J."/>
            <person name="Theobald S."/>
            <person name="Brandl J."/>
            <person name="Frisvad J.C."/>
            <person name="Nielsen K.F."/>
            <person name="Lyhne E.K."/>
            <person name="Kogle M.E."/>
            <person name="Kuo A."/>
            <person name="Riley R."/>
            <person name="Clum A."/>
            <person name="Nolan M."/>
            <person name="Lipzen A."/>
            <person name="Salamov A."/>
            <person name="Henrissat B."/>
            <person name="Wiebenga A."/>
            <person name="De Vries R.P."/>
            <person name="Grigoriev I.V."/>
            <person name="Mortensen U.H."/>
            <person name="Andersen M.R."/>
            <person name="Baker S.E."/>
        </authorList>
    </citation>
    <scope>NUCLEOTIDE SEQUENCE [LARGE SCALE GENOMIC DNA]</scope>
    <source>
        <strain evidence="3 4">JOP 1030-1</strain>
    </source>
</reference>
<dbReference type="STRING" id="1450539.A0A319A898"/>
<evidence type="ECO:0000256" key="2">
    <source>
        <dbReference type="SAM" id="MobiDB-lite"/>
    </source>
</evidence>
<dbReference type="OrthoDB" id="4472881at2759"/>
<keyword evidence="1" id="KW-0175">Coiled coil</keyword>
<feature type="compositionally biased region" description="Polar residues" evidence="2">
    <location>
        <begin position="19"/>
        <end position="34"/>
    </location>
</feature>
<dbReference type="AlphaFoldDB" id="A0A319A898"/>
<organism evidence="3 4">
    <name type="scientific">Aspergillus saccharolyticus JOP 1030-1</name>
    <dbReference type="NCBI Taxonomy" id="1450539"/>
    <lineage>
        <taxon>Eukaryota</taxon>
        <taxon>Fungi</taxon>
        <taxon>Dikarya</taxon>
        <taxon>Ascomycota</taxon>
        <taxon>Pezizomycotina</taxon>
        <taxon>Eurotiomycetes</taxon>
        <taxon>Eurotiomycetidae</taxon>
        <taxon>Eurotiales</taxon>
        <taxon>Aspergillaceae</taxon>
        <taxon>Aspergillus</taxon>
        <taxon>Aspergillus subgen. Circumdati</taxon>
    </lineage>
</organism>
<evidence type="ECO:0000313" key="3">
    <source>
        <dbReference type="EMBL" id="PYH47978.1"/>
    </source>
</evidence>
<keyword evidence="4" id="KW-1185">Reference proteome</keyword>
<protein>
    <submittedName>
        <fullName evidence="3">Uncharacterized protein</fullName>
    </submittedName>
</protein>
<sequence>MARKKRKSAELPAPGSARQPHQNANGPGTFTAEPTQDRSKRREHDTFQVFQKSQLAWARFWAEKAAKLASPFATIDAKDETVQVKVDETKKVSGQQIPRYDGSDFNPPLSRRAVAEIVMQTRADCPKAKAWLSANARGSETRGKEEQNVGIVEREYRRKRTVENLRYRTMIALKASEASKEEVREVMDILPPVQLKTTPAVTTEAEMVAQVKRVEKAHERLQETLAAMEDLKCS</sequence>
<dbReference type="Proteomes" id="UP000248349">
    <property type="component" value="Unassembled WGS sequence"/>
</dbReference>
<gene>
    <name evidence="3" type="ORF">BP01DRAFT_363170</name>
</gene>
<feature type="coiled-coil region" evidence="1">
    <location>
        <begin position="204"/>
        <end position="234"/>
    </location>
</feature>